<dbReference type="InterPro" id="IPR023393">
    <property type="entry name" value="START-like_dom_sf"/>
</dbReference>
<dbReference type="OrthoDB" id="118413at2"/>
<accession>I3E9D0</accession>
<name>I3E9D0_BACMM</name>
<evidence type="ECO:0000256" key="1">
    <source>
        <dbReference type="ARBA" id="ARBA00006817"/>
    </source>
</evidence>
<dbReference type="HOGENOM" id="CLU_108923_6_3_9"/>
<reference evidence="3 4" key="1">
    <citation type="journal article" date="2015" name="BMC Genomics">
        <title>Transcriptome analysis of thermophilic methylotrophic Bacillus methanolicus MGA3 using RNA-sequencing provides detailed insights into its previously uncharted transcriptional landscape.</title>
        <authorList>
            <person name="Irla M."/>
            <person name="Neshat A."/>
            <person name="Brautaset T."/>
            <person name="Ruckert C."/>
            <person name="Kalinowski J."/>
            <person name="Wendisch V.F."/>
        </authorList>
    </citation>
    <scope>NUCLEOTIDE SEQUENCE [LARGE SCALE GENOMIC DNA]</scope>
    <source>
        <strain evidence="4">MGA3 / ATCC 53907</strain>
    </source>
</reference>
<dbReference type="InterPro" id="IPR013538">
    <property type="entry name" value="ASHA1/2-like_C"/>
</dbReference>
<evidence type="ECO:0000313" key="3">
    <source>
        <dbReference type="EMBL" id="AIE60349.1"/>
    </source>
</evidence>
<gene>
    <name evidence="3" type="ORF">BMMGA3_09755</name>
</gene>
<dbReference type="Proteomes" id="UP000027602">
    <property type="component" value="Chromosome"/>
</dbReference>
<comment type="similarity">
    <text evidence="1">Belongs to the AHA1 family.</text>
</comment>
<dbReference type="EMBL" id="CP007739">
    <property type="protein sequence ID" value="AIE60349.1"/>
    <property type="molecule type" value="Genomic_DNA"/>
</dbReference>
<dbReference type="AlphaFoldDB" id="I3E9D0"/>
<dbReference type="Pfam" id="PF08327">
    <property type="entry name" value="AHSA1"/>
    <property type="match status" value="1"/>
</dbReference>
<dbReference type="STRING" id="796606.BMMGA3_09755"/>
<evidence type="ECO:0000259" key="2">
    <source>
        <dbReference type="Pfam" id="PF08327"/>
    </source>
</evidence>
<evidence type="ECO:0000313" key="4">
    <source>
        <dbReference type="Proteomes" id="UP000027602"/>
    </source>
</evidence>
<sequence>MNEKNTTNNITTNVEESGLVMTRTFDAPRDLVFKMWTETEHLKHWWGPKGFTFGISKLDLRPGGVFHYSMTSPDGHEMWGKFVYREIVAPEKIVFINSFSDEEGNTVRAPFSPTWPLEILNTITFAEHEGKTVITMRGIPQSTTEEERKTFEAAHDSVKQGFAGTFAQLDDYLAKTI</sequence>
<dbReference type="RefSeq" id="WP_004434796.1">
    <property type="nucleotide sequence ID" value="NZ_ADWW01000002.1"/>
</dbReference>
<dbReference type="eggNOG" id="COG3832">
    <property type="taxonomic scope" value="Bacteria"/>
</dbReference>
<dbReference type="SUPFAM" id="SSF55961">
    <property type="entry name" value="Bet v1-like"/>
    <property type="match status" value="1"/>
</dbReference>
<dbReference type="CDD" id="cd07814">
    <property type="entry name" value="SRPBCC_CalC_Aha1-like"/>
    <property type="match status" value="1"/>
</dbReference>
<protein>
    <submittedName>
        <fullName evidence="3">Activator of Hsp90 ATPase 1 family protein</fullName>
    </submittedName>
</protein>
<keyword evidence="4" id="KW-1185">Reference proteome</keyword>
<feature type="domain" description="Activator of Hsp90 ATPase homologue 1/2-like C-terminal" evidence="2">
    <location>
        <begin position="26"/>
        <end position="173"/>
    </location>
</feature>
<dbReference type="KEGG" id="bmet:BMMGA3_09755"/>
<dbReference type="Gene3D" id="3.30.530.20">
    <property type="match status" value="1"/>
</dbReference>
<proteinExistence type="inferred from homology"/>
<organism evidence="3 4">
    <name type="scientific">Bacillus methanolicus (strain MGA3 / ATCC 53907)</name>
    <dbReference type="NCBI Taxonomy" id="796606"/>
    <lineage>
        <taxon>Bacteria</taxon>
        <taxon>Bacillati</taxon>
        <taxon>Bacillota</taxon>
        <taxon>Bacilli</taxon>
        <taxon>Bacillales</taxon>
        <taxon>Bacillaceae</taxon>
        <taxon>Bacillus</taxon>
    </lineage>
</organism>